<dbReference type="RefSeq" id="XP_033660205.1">
    <property type="nucleotide sequence ID" value="XM_033814609.1"/>
</dbReference>
<evidence type="ECO:0000256" key="3">
    <source>
        <dbReference type="ARBA" id="ARBA00004496"/>
    </source>
</evidence>
<keyword evidence="11" id="KW-1185">Reference proteome</keyword>
<sequence length="519" mass="57664">MPQLRRNARPLLTKVGGKPHASSDDHEEADSTHAIRTSATKRRKSTRTQAESTMVTPPATNSTASSQNLQPNVIDLENEDEDWVNADPIDSDDEVFASKPVRASFEGFRSANVDLEEGCGKKVVEEVFRFAGLEEEGKNGSVGKKSKSPASGKKRGFRDITTGQEPEWLNGGTPKKQKKENVKTSMFAPPRTSQGYGKGSQRHREWKLKRASQEKKASPKKDAKAPAFQLLDIGNGADDSVSTDQPFAVPGAEDEDLGYARLSSSSLSSARTTPDPEELQVLDLPHATPYKPMVDCSYCGQPIEKFVVEEFEDKYNIGGDLSFKWKRRFCKFHRKQEAQDIWRERSYPTIEWTGLERRMRKHNAFLVDILNDRKSSHYRQTLKDKVKPRTKGIRQAYNAAMETKDGGSRPGASVGYYGPKGEKIMTDHIISSLADDIRKQAKKDKLVASSGVQGGVSGFVQAVLVPHLAEQLIKEDMKLTGDWSSQARDIITDSCEVGEILFPEVEDGVVEIPDDSDDD</sequence>
<evidence type="ECO:0000256" key="5">
    <source>
        <dbReference type="ARBA" id="ARBA00015162"/>
    </source>
</evidence>
<feature type="compositionally biased region" description="Basic residues" evidence="8">
    <location>
        <begin position="144"/>
        <end position="156"/>
    </location>
</feature>
<dbReference type="InterPro" id="IPR039024">
    <property type="entry name" value="RTC4"/>
</dbReference>
<keyword evidence="7" id="KW-0539">Nucleus</keyword>
<dbReference type="PANTHER" id="PTHR41391:SF1">
    <property type="entry name" value="RESTRICTION OF TELOMERE CAPPING PROTEIN 4"/>
    <property type="match status" value="1"/>
</dbReference>
<dbReference type="SMART" id="SM01312">
    <property type="entry name" value="RTC4"/>
    <property type="match status" value="1"/>
</dbReference>
<comment type="similarity">
    <text evidence="4">Belongs to the RTC4 family.</text>
</comment>
<evidence type="ECO:0000256" key="8">
    <source>
        <dbReference type="SAM" id="MobiDB-lite"/>
    </source>
</evidence>
<comment type="function">
    <text evidence="1">May be involved in a process influencing telomere capping.</text>
</comment>
<feature type="compositionally biased region" description="Polar residues" evidence="8">
    <location>
        <begin position="49"/>
        <end position="68"/>
    </location>
</feature>
<name>A0A6A6C0T5_ZASCE</name>
<reference evidence="10" key="1">
    <citation type="journal article" date="2020" name="Stud. Mycol.">
        <title>101 Dothideomycetes genomes: a test case for predicting lifestyles and emergence of pathogens.</title>
        <authorList>
            <person name="Haridas S."/>
            <person name="Albert R."/>
            <person name="Binder M."/>
            <person name="Bloem J."/>
            <person name="Labutti K."/>
            <person name="Salamov A."/>
            <person name="Andreopoulos B."/>
            <person name="Baker S."/>
            <person name="Barry K."/>
            <person name="Bills G."/>
            <person name="Bluhm B."/>
            <person name="Cannon C."/>
            <person name="Castanera R."/>
            <person name="Culley D."/>
            <person name="Daum C."/>
            <person name="Ezra D."/>
            <person name="Gonzalez J."/>
            <person name="Henrissat B."/>
            <person name="Kuo A."/>
            <person name="Liang C."/>
            <person name="Lipzen A."/>
            <person name="Lutzoni F."/>
            <person name="Magnuson J."/>
            <person name="Mondo S."/>
            <person name="Nolan M."/>
            <person name="Ohm R."/>
            <person name="Pangilinan J."/>
            <person name="Park H.-J."/>
            <person name="Ramirez L."/>
            <person name="Alfaro M."/>
            <person name="Sun H."/>
            <person name="Tritt A."/>
            <person name="Yoshinaga Y."/>
            <person name="Zwiers L.-H."/>
            <person name="Turgeon B."/>
            <person name="Goodwin S."/>
            <person name="Spatafora J."/>
            <person name="Crous P."/>
            <person name="Grigoriev I."/>
        </authorList>
    </citation>
    <scope>NUCLEOTIDE SEQUENCE</scope>
    <source>
        <strain evidence="10">ATCC 36951</strain>
    </source>
</reference>
<evidence type="ECO:0000256" key="4">
    <source>
        <dbReference type="ARBA" id="ARBA00009461"/>
    </source>
</evidence>
<feature type="compositionally biased region" description="Basic and acidic residues" evidence="8">
    <location>
        <begin position="211"/>
        <end position="224"/>
    </location>
</feature>
<comment type="subcellular location">
    <subcellularLocation>
        <location evidence="3">Cytoplasm</location>
    </subcellularLocation>
    <subcellularLocation>
        <location evidence="2">Nucleus</location>
    </subcellularLocation>
</comment>
<organism evidence="10 11">
    <name type="scientific">Zasmidium cellare ATCC 36951</name>
    <dbReference type="NCBI Taxonomy" id="1080233"/>
    <lineage>
        <taxon>Eukaryota</taxon>
        <taxon>Fungi</taxon>
        <taxon>Dikarya</taxon>
        <taxon>Ascomycota</taxon>
        <taxon>Pezizomycotina</taxon>
        <taxon>Dothideomycetes</taxon>
        <taxon>Dothideomycetidae</taxon>
        <taxon>Mycosphaerellales</taxon>
        <taxon>Mycosphaerellaceae</taxon>
        <taxon>Zasmidium</taxon>
    </lineage>
</organism>
<gene>
    <name evidence="10" type="ORF">M409DRAFT_60901</name>
</gene>
<evidence type="ECO:0000256" key="1">
    <source>
        <dbReference type="ARBA" id="ARBA00002738"/>
    </source>
</evidence>
<dbReference type="AlphaFoldDB" id="A0A6A6C0T5"/>
<evidence type="ECO:0000313" key="11">
    <source>
        <dbReference type="Proteomes" id="UP000799537"/>
    </source>
</evidence>
<dbReference type="GO" id="GO:0005634">
    <property type="term" value="C:nucleus"/>
    <property type="evidence" value="ECO:0007669"/>
    <property type="project" value="UniProtKB-SubCell"/>
</dbReference>
<feature type="compositionally biased region" description="Basic and acidic residues" evidence="8">
    <location>
        <begin position="21"/>
        <end position="33"/>
    </location>
</feature>
<dbReference type="PANTHER" id="PTHR41391">
    <property type="entry name" value="RESTRICTION OF TELOMERE CAPPING PROTEIN 4"/>
    <property type="match status" value="1"/>
</dbReference>
<evidence type="ECO:0000256" key="2">
    <source>
        <dbReference type="ARBA" id="ARBA00004123"/>
    </source>
</evidence>
<dbReference type="Pfam" id="PF14474">
    <property type="entry name" value="RTC4"/>
    <property type="match status" value="1"/>
</dbReference>
<feature type="domain" description="Restriction of telomere capping protein 4 C-terminal" evidence="9">
    <location>
        <begin position="369"/>
        <end position="504"/>
    </location>
</feature>
<evidence type="ECO:0000256" key="7">
    <source>
        <dbReference type="ARBA" id="ARBA00023242"/>
    </source>
</evidence>
<dbReference type="GeneID" id="54567881"/>
<keyword evidence="6" id="KW-0963">Cytoplasm</keyword>
<protein>
    <recommendedName>
        <fullName evidence="5">Restriction of telomere capping protein 4</fullName>
    </recommendedName>
</protein>
<dbReference type="EMBL" id="ML993639">
    <property type="protein sequence ID" value="KAF2159316.1"/>
    <property type="molecule type" value="Genomic_DNA"/>
</dbReference>
<dbReference type="GO" id="GO:0005737">
    <property type="term" value="C:cytoplasm"/>
    <property type="evidence" value="ECO:0007669"/>
    <property type="project" value="UniProtKB-SubCell"/>
</dbReference>
<accession>A0A6A6C0T5</accession>
<proteinExistence type="inferred from homology"/>
<dbReference type="OrthoDB" id="128308at2759"/>
<evidence type="ECO:0000259" key="9">
    <source>
        <dbReference type="SMART" id="SM01312"/>
    </source>
</evidence>
<feature type="region of interest" description="Disordered" evidence="8">
    <location>
        <begin position="1"/>
        <end position="68"/>
    </location>
</feature>
<dbReference type="InterPro" id="IPR028094">
    <property type="entry name" value="RTC4_C"/>
</dbReference>
<evidence type="ECO:0000313" key="10">
    <source>
        <dbReference type="EMBL" id="KAF2159316.1"/>
    </source>
</evidence>
<evidence type="ECO:0000256" key="6">
    <source>
        <dbReference type="ARBA" id="ARBA00022490"/>
    </source>
</evidence>
<feature type="region of interest" description="Disordered" evidence="8">
    <location>
        <begin position="134"/>
        <end position="255"/>
    </location>
</feature>
<dbReference type="Proteomes" id="UP000799537">
    <property type="component" value="Unassembled WGS sequence"/>
</dbReference>
<feature type="compositionally biased region" description="Basic residues" evidence="8">
    <location>
        <begin position="200"/>
        <end position="210"/>
    </location>
</feature>